<evidence type="ECO:0008006" key="5">
    <source>
        <dbReference type="Google" id="ProtNLM"/>
    </source>
</evidence>
<dbReference type="GO" id="GO:0005975">
    <property type="term" value="P:carbohydrate metabolic process"/>
    <property type="evidence" value="ECO:0007669"/>
    <property type="project" value="UniProtKB-ARBA"/>
</dbReference>
<dbReference type="Proteomes" id="UP000346198">
    <property type="component" value="Unassembled WGS sequence"/>
</dbReference>
<dbReference type="GO" id="GO:0016787">
    <property type="term" value="F:hydrolase activity"/>
    <property type="evidence" value="ECO:0007669"/>
    <property type="project" value="UniProtKB-KW"/>
</dbReference>
<reference evidence="3 4" key="1">
    <citation type="submission" date="2019-04" db="EMBL/GenBank/DDBJ databases">
        <authorList>
            <person name="Van Vliet M D."/>
        </authorList>
    </citation>
    <scope>NUCLEOTIDE SEQUENCE [LARGE SCALE GENOMIC DNA]</scope>
    <source>
        <strain evidence="3 4">F21</strain>
    </source>
</reference>
<keyword evidence="1" id="KW-0378">Hydrolase</keyword>
<gene>
    <name evidence="3" type="ORF">SCARR_04550</name>
</gene>
<proteinExistence type="predicted"/>
<evidence type="ECO:0000256" key="2">
    <source>
        <dbReference type="SAM" id="SignalP"/>
    </source>
</evidence>
<dbReference type="EMBL" id="CAAHFH010000002">
    <property type="protein sequence ID" value="VGO22467.1"/>
    <property type="molecule type" value="Genomic_DNA"/>
</dbReference>
<dbReference type="AlphaFoldDB" id="A0A6C2UTD0"/>
<dbReference type="Gene3D" id="3.30.379.10">
    <property type="entry name" value="Chitobiase/beta-hexosaminidase domain 2-like"/>
    <property type="match status" value="1"/>
</dbReference>
<protein>
    <recommendedName>
        <fullName evidence="5">Alpha glucuronidase N-terminal domain-containing protein</fullName>
    </recommendedName>
</protein>
<feature type="signal peptide" evidence="2">
    <location>
        <begin position="1"/>
        <end position="20"/>
    </location>
</feature>
<evidence type="ECO:0000313" key="4">
    <source>
        <dbReference type="Proteomes" id="UP000346198"/>
    </source>
</evidence>
<keyword evidence="4" id="KW-1185">Reference proteome</keyword>
<accession>A0A6C2UTD0</accession>
<dbReference type="SUPFAM" id="SSF55545">
    <property type="entry name" value="beta-N-acetylhexosaminidase-like domain"/>
    <property type="match status" value="1"/>
</dbReference>
<organism evidence="3 4">
    <name type="scientific">Pontiella sulfatireligans</name>
    <dbReference type="NCBI Taxonomy" id="2750658"/>
    <lineage>
        <taxon>Bacteria</taxon>
        <taxon>Pseudomonadati</taxon>
        <taxon>Kiritimatiellota</taxon>
        <taxon>Kiritimatiellia</taxon>
        <taxon>Kiritimatiellales</taxon>
        <taxon>Pontiellaceae</taxon>
        <taxon>Pontiella</taxon>
    </lineage>
</organism>
<keyword evidence="2" id="KW-0732">Signal</keyword>
<evidence type="ECO:0000256" key="1">
    <source>
        <dbReference type="ARBA" id="ARBA00022801"/>
    </source>
</evidence>
<name>A0A6C2UTD0_9BACT</name>
<feature type="chain" id="PRO_5025569344" description="Alpha glucuronidase N-terminal domain-containing protein" evidence="2">
    <location>
        <begin position="21"/>
        <end position="713"/>
    </location>
</feature>
<evidence type="ECO:0000313" key="3">
    <source>
        <dbReference type="EMBL" id="VGO22467.1"/>
    </source>
</evidence>
<sequence length="713" mass="82211">MTRPTYFLVLVIGLYWSAWAAEIHAPVNVPQAEFAAQKLREAAPPAKIPNLKMRIDPMLPEQGYAIRPANGGLTVIGGDARGLMYGGLELAERLRFGEDVSVLSIENQPFIKRRGLKMNIPLDARSPSYDDSGTSARMNIEQVWSEDFWHGFLDRMAEHRYNTLTLWCNHPFAAMLQLEDYPDVALDDVAVPTYKIDDQMLPQYMQADLQTPENYEIIKTMPMADKVEFWRHVMRYAKERGIDIYFITWNIWVHGAEGKYGIGHSQTNEATIAYMRESVKQFVLTYPDLKGIGITCGEHMQNKLEGQNAVEKWMWKTYGQGIVDAKAEQPGREVEFIHRTWYSGMDVMMDDFISKYPDPISLGFKYAKARLYSIPNPPFFKEQLQADCEKYNLSCWMNLRNDDIFSFRWGDPDYVREYMRNLPPEPLLAGYHMGSDGYVWGREFTSIEPDSPRQLEIDKHWYKFMLWGRLGFDPALDRAFFEKQLANRFPMVGSEPLYDTWQTASKIVPLVNTWHWRDWDHMWSVEICASKKEGYHTVNHFIEFAPLPEQGMQSIDAFVRRPNPELKSPLAVANELDQLAAQTLAGLSVLKSGASSPPNKELRQTYGDLEAFARLGQYYADKIRGATALHRFRVEGEKKIRREAVKHLKVASGHWKQYAGVASSQYNEQLFARTSYTDRDGRLLELAIDDIRIAKEAKHNEFPPSALAWKNKK</sequence>
<dbReference type="InterPro" id="IPR029018">
    <property type="entry name" value="Hex-like_dom2"/>
</dbReference>
<dbReference type="RefSeq" id="WP_136063845.1">
    <property type="nucleotide sequence ID" value="NZ_CAAHFH010000002.1"/>
</dbReference>